<dbReference type="Gene3D" id="1.20.120.1090">
    <property type="match status" value="1"/>
</dbReference>
<evidence type="ECO:0000259" key="1">
    <source>
        <dbReference type="Pfam" id="PF12713"/>
    </source>
</evidence>
<name>A0ABW6ZII1_9HYPH</name>
<accession>A0ABW6ZII1</accession>
<organism evidence="2 3">
    <name type="scientific">Xanthobacter aminoxidans</name>
    <dbReference type="NCBI Taxonomy" id="186280"/>
    <lineage>
        <taxon>Bacteria</taxon>
        <taxon>Pseudomonadati</taxon>
        <taxon>Pseudomonadota</taxon>
        <taxon>Alphaproteobacteria</taxon>
        <taxon>Hyphomicrobiales</taxon>
        <taxon>Xanthobacteraceae</taxon>
        <taxon>Xanthobacter</taxon>
    </lineage>
</organism>
<proteinExistence type="predicted"/>
<dbReference type="RefSeq" id="WP_394009649.1">
    <property type="nucleotide sequence ID" value="NZ_JBAFUR010000003.1"/>
</dbReference>
<dbReference type="EMBL" id="JBAFUR010000003">
    <property type="protein sequence ID" value="MFG1253632.1"/>
    <property type="molecule type" value="Genomic_DNA"/>
</dbReference>
<gene>
    <name evidence="2" type="ORF">V5F30_15585</name>
</gene>
<dbReference type="InterPro" id="IPR024266">
    <property type="entry name" value="DUF3806"/>
</dbReference>
<protein>
    <submittedName>
        <fullName evidence="2">DUF3806 domain-containing protein</fullName>
    </submittedName>
</protein>
<sequence>MQPGPDLLQLGGRCLASGRAFKDRSGAGMAKPYFRELNEDELKMFNYWREEFSTFFADANKHRFETVDGKLGLIQHILDSGEATLERQDLLQGLGVLFGDALAMELNLEWAFVADEMGEAPVVRRPGTSFNLGAFYAIEKRVSLEEVPIDIFDLFNAFCALSAPILRKPSLWARLFGPRTV</sequence>
<evidence type="ECO:0000313" key="2">
    <source>
        <dbReference type="EMBL" id="MFG1253632.1"/>
    </source>
</evidence>
<dbReference type="Pfam" id="PF12713">
    <property type="entry name" value="DUF3806"/>
    <property type="match status" value="1"/>
</dbReference>
<feature type="domain" description="DUF3806" evidence="1">
    <location>
        <begin position="71"/>
        <end position="145"/>
    </location>
</feature>
<keyword evidence="3" id="KW-1185">Reference proteome</keyword>
<evidence type="ECO:0000313" key="3">
    <source>
        <dbReference type="Proteomes" id="UP001604043"/>
    </source>
</evidence>
<reference evidence="2 3" key="1">
    <citation type="submission" date="2024-02" db="EMBL/GenBank/DDBJ databases">
        <title>Expansion and revision of Xanthobacter and proposal of Roseixanthobacter gen. nov.</title>
        <authorList>
            <person name="Soltysiak M.P.M."/>
            <person name="Jalihal A."/>
            <person name="Ory A."/>
            <person name="Chrisophersen C."/>
            <person name="Lee A.D."/>
            <person name="Boulton J."/>
            <person name="Springer M."/>
        </authorList>
    </citation>
    <scope>NUCLEOTIDE SEQUENCE [LARGE SCALE GENOMIC DNA]</scope>
    <source>
        <strain evidence="2 3">CB5</strain>
    </source>
</reference>
<dbReference type="Proteomes" id="UP001604043">
    <property type="component" value="Unassembled WGS sequence"/>
</dbReference>
<comment type="caution">
    <text evidence="2">The sequence shown here is derived from an EMBL/GenBank/DDBJ whole genome shotgun (WGS) entry which is preliminary data.</text>
</comment>